<keyword evidence="3" id="KW-1185">Reference proteome</keyword>
<dbReference type="RefSeq" id="WP_009450072.1">
    <property type="nucleotide sequence ID" value="NZ_AMSI01000005.1"/>
</dbReference>
<name>K2PNU8_9HYPH</name>
<accession>K2PNU8</accession>
<dbReference type="EMBL" id="AMSI01000005">
    <property type="protein sequence ID" value="EKF42737.1"/>
    <property type="molecule type" value="Genomic_DNA"/>
</dbReference>
<gene>
    <name evidence="2" type="ORF">NA8A_08719</name>
</gene>
<dbReference type="InterPro" id="IPR013078">
    <property type="entry name" value="His_Pase_superF_clade-1"/>
</dbReference>
<proteinExistence type="predicted"/>
<dbReference type="CDD" id="cd07067">
    <property type="entry name" value="HP_PGM_like"/>
    <property type="match status" value="1"/>
</dbReference>
<dbReference type="PATRIC" id="fig|1231190.3.peg.1822"/>
<dbReference type="Pfam" id="PF00300">
    <property type="entry name" value="His_Phos_1"/>
    <property type="match status" value="1"/>
</dbReference>
<reference evidence="2 3" key="1">
    <citation type="journal article" date="2012" name="J. Bacteriol.">
        <title>Genome Sequence of Nitratireductor indicus Type Strain C115.</title>
        <authorList>
            <person name="Lai Q."/>
            <person name="Li G."/>
            <person name="Yu Z."/>
            <person name="Shao Z."/>
        </authorList>
    </citation>
    <scope>NUCLEOTIDE SEQUENCE [LARGE SCALE GENOMIC DNA]</scope>
    <source>
        <strain evidence="2 3">C115</strain>
    </source>
</reference>
<comment type="caution">
    <text evidence="2">The sequence shown here is derived from an EMBL/GenBank/DDBJ whole genome shotgun (WGS) entry which is preliminary data.</text>
</comment>
<feature type="binding site" evidence="1">
    <location>
        <position position="58"/>
    </location>
    <ligand>
        <name>substrate</name>
    </ligand>
</feature>
<evidence type="ECO:0000256" key="1">
    <source>
        <dbReference type="PIRSR" id="PIRSR613078-2"/>
    </source>
</evidence>
<evidence type="ECO:0000313" key="2">
    <source>
        <dbReference type="EMBL" id="EKF42737.1"/>
    </source>
</evidence>
<dbReference type="STRING" id="721133.SAMN05216176_103122"/>
<dbReference type="AlphaFoldDB" id="K2PNU8"/>
<dbReference type="OrthoDB" id="9810154at2"/>
<dbReference type="SMART" id="SM00855">
    <property type="entry name" value="PGAM"/>
    <property type="match status" value="1"/>
</dbReference>
<protein>
    <submittedName>
        <fullName evidence="2">Phosphoglycerate mutase</fullName>
    </submittedName>
</protein>
<sequence length="169" mass="18424">MHRLFLLRHAKSGWAAPGMTDFERPLTASGISDAEALGRHMRDSGLLPDLVLCSTARRARETLDRVLSVFGEMTPRIIHDEELYNSDAARYVEIIREAPENAALLVVGHNPVMEDLAFALPRGGNADAMRLASSGFPTCGLAVLGFENPLSELQPGTGSLEAFLRPERV</sequence>
<dbReference type="Gene3D" id="3.40.50.1240">
    <property type="entry name" value="Phosphoglycerate mutase-like"/>
    <property type="match status" value="1"/>
</dbReference>
<dbReference type="InterPro" id="IPR029033">
    <property type="entry name" value="His_PPase_superfam"/>
</dbReference>
<evidence type="ECO:0000313" key="3">
    <source>
        <dbReference type="Proteomes" id="UP000007374"/>
    </source>
</evidence>
<dbReference type="PANTHER" id="PTHR47623:SF1">
    <property type="entry name" value="OS09G0287300 PROTEIN"/>
    <property type="match status" value="1"/>
</dbReference>
<dbReference type="eggNOG" id="COG2062">
    <property type="taxonomic scope" value="Bacteria"/>
</dbReference>
<dbReference type="SUPFAM" id="SSF53254">
    <property type="entry name" value="Phosphoglycerate mutase-like"/>
    <property type="match status" value="1"/>
</dbReference>
<organism evidence="2 3">
    <name type="scientific">Nitratireductor indicus C115</name>
    <dbReference type="NCBI Taxonomy" id="1231190"/>
    <lineage>
        <taxon>Bacteria</taxon>
        <taxon>Pseudomonadati</taxon>
        <taxon>Pseudomonadota</taxon>
        <taxon>Alphaproteobacteria</taxon>
        <taxon>Hyphomicrobiales</taxon>
        <taxon>Phyllobacteriaceae</taxon>
        <taxon>Nitratireductor</taxon>
    </lineage>
</organism>
<dbReference type="PANTHER" id="PTHR47623">
    <property type="entry name" value="OS09G0287300 PROTEIN"/>
    <property type="match status" value="1"/>
</dbReference>
<dbReference type="Proteomes" id="UP000007374">
    <property type="component" value="Unassembled WGS sequence"/>
</dbReference>